<evidence type="ECO:0000313" key="2">
    <source>
        <dbReference type="EMBL" id="RFA99313.1"/>
    </source>
</evidence>
<dbReference type="AlphaFoldDB" id="A0A371R5H6"/>
<reference evidence="2 3" key="1">
    <citation type="submission" date="2017-07" db="EMBL/GenBank/DDBJ databases">
        <title>Draft genome sequence of aerobic hyperthermophilic archaea, Pyrobaculum aerophilum YKB31 and YKB32.</title>
        <authorList>
            <person name="Mochizuki T."/>
            <person name="Berliner A.J."/>
            <person name="Yoshida-Takashima Y."/>
            <person name="Takaki Y."/>
            <person name="Nunoura T."/>
            <person name="Takai K."/>
        </authorList>
    </citation>
    <scope>NUCLEOTIDE SEQUENCE [LARGE SCALE GENOMIC DNA]</scope>
    <source>
        <strain evidence="2 3">YKB32</strain>
    </source>
</reference>
<keyword evidence="1" id="KW-1133">Transmembrane helix</keyword>
<name>A0A371R5H6_9CREN</name>
<dbReference type="RefSeq" id="WP_116430434.1">
    <property type="nucleotide sequence ID" value="NZ_NMUF01000007.1"/>
</dbReference>
<keyword evidence="1" id="KW-0812">Transmembrane</keyword>
<feature type="transmembrane region" description="Helical" evidence="1">
    <location>
        <begin position="160"/>
        <end position="177"/>
    </location>
</feature>
<dbReference type="Proteomes" id="UP000256877">
    <property type="component" value="Unassembled WGS sequence"/>
</dbReference>
<accession>A0A371R5H6</accession>
<gene>
    <name evidence="2" type="ORF">CGL52_03815</name>
</gene>
<feature type="transmembrane region" description="Helical" evidence="1">
    <location>
        <begin position="37"/>
        <end position="58"/>
    </location>
</feature>
<sequence>MDLFSLYPVLLGVLHGVDPSRGWLFVAYAYHLGKSRLRAFAVLLALWYGHSAGLYLSYVSYNLFAAVRPALAVALLAVSLLPLFVKTHGFTRPWSKTAALFTAALLAGVIHGGGLMLGALCGFSNAAYFIHIATTLAVMGAMAAIASLSVSIIRRVWINYDYIYAATGIAISIYLLMA</sequence>
<feature type="transmembrane region" description="Helical" evidence="1">
    <location>
        <begin position="126"/>
        <end position="148"/>
    </location>
</feature>
<evidence type="ECO:0000256" key="1">
    <source>
        <dbReference type="SAM" id="Phobius"/>
    </source>
</evidence>
<dbReference type="OrthoDB" id="385123at2157"/>
<keyword evidence="1" id="KW-0472">Membrane</keyword>
<protein>
    <submittedName>
        <fullName evidence="2">Uncharacterized protein</fullName>
    </submittedName>
</protein>
<feature type="transmembrane region" description="Helical" evidence="1">
    <location>
        <begin position="6"/>
        <end position="30"/>
    </location>
</feature>
<proteinExistence type="predicted"/>
<comment type="caution">
    <text evidence="2">The sequence shown here is derived from an EMBL/GenBank/DDBJ whole genome shotgun (WGS) entry which is preliminary data.</text>
</comment>
<feature type="transmembrane region" description="Helical" evidence="1">
    <location>
        <begin position="97"/>
        <end position="120"/>
    </location>
</feature>
<evidence type="ECO:0000313" key="3">
    <source>
        <dbReference type="Proteomes" id="UP000256877"/>
    </source>
</evidence>
<dbReference type="EMBL" id="NMUF01000007">
    <property type="protein sequence ID" value="RFA99313.1"/>
    <property type="molecule type" value="Genomic_DNA"/>
</dbReference>
<organism evidence="2 3">
    <name type="scientific">Pyrobaculum aerophilum</name>
    <dbReference type="NCBI Taxonomy" id="13773"/>
    <lineage>
        <taxon>Archaea</taxon>
        <taxon>Thermoproteota</taxon>
        <taxon>Thermoprotei</taxon>
        <taxon>Thermoproteales</taxon>
        <taxon>Thermoproteaceae</taxon>
        <taxon>Pyrobaculum</taxon>
    </lineage>
</organism>
<feature type="transmembrane region" description="Helical" evidence="1">
    <location>
        <begin position="64"/>
        <end position="85"/>
    </location>
</feature>